<dbReference type="Pfam" id="PF13028">
    <property type="entry name" value="DUF3889"/>
    <property type="match status" value="1"/>
</dbReference>
<dbReference type="AlphaFoldDB" id="A0A7G5C672"/>
<dbReference type="Proteomes" id="UP000515679">
    <property type="component" value="Chromosome"/>
</dbReference>
<evidence type="ECO:0000313" key="2">
    <source>
        <dbReference type="Proteomes" id="UP000515679"/>
    </source>
</evidence>
<evidence type="ECO:0000313" key="1">
    <source>
        <dbReference type="EMBL" id="QMV44706.1"/>
    </source>
</evidence>
<name>A0A7G5C672_9BACL</name>
<dbReference type="RefSeq" id="WP_182300994.1">
    <property type="nucleotide sequence ID" value="NZ_CP041969.1"/>
</dbReference>
<protein>
    <submittedName>
        <fullName evidence="1">DUF3889 domain-containing protein</fullName>
    </submittedName>
</protein>
<organism evidence="1 2">
    <name type="scientific">Cohnella cholangitidis</name>
    <dbReference type="NCBI Taxonomy" id="2598458"/>
    <lineage>
        <taxon>Bacteria</taxon>
        <taxon>Bacillati</taxon>
        <taxon>Bacillota</taxon>
        <taxon>Bacilli</taxon>
        <taxon>Bacillales</taxon>
        <taxon>Paenibacillaceae</taxon>
        <taxon>Cohnella</taxon>
    </lineage>
</organism>
<dbReference type="KEGG" id="cchl:FPL14_28695"/>
<gene>
    <name evidence="1" type="ORF">FPL14_28695</name>
</gene>
<dbReference type="Gene3D" id="3.10.450.390">
    <property type="entry name" value="Protein of unknown function DUF3889"/>
    <property type="match status" value="1"/>
</dbReference>
<keyword evidence="2" id="KW-1185">Reference proteome</keyword>
<accession>A0A7G5C672</accession>
<sequence>MKKVYRQLTFVVTIGLAIFMSGSPLDLLSPQPHATASARQPEYAKWGQIAIAQTKANYQADIVDYLHVGRNQISPEVAEEIFKLWLRDGTREYGVRVTIQFYTANDRIRTITFRETTDRIKRDD</sequence>
<reference evidence="1 2" key="1">
    <citation type="submission" date="2019-07" db="EMBL/GenBank/DDBJ databases">
        <authorList>
            <person name="Kim J.K."/>
            <person name="Cheong H.-M."/>
            <person name="Choi Y."/>
            <person name="Hwang K.J."/>
            <person name="Lee S."/>
            <person name="Choi C."/>
        </authorList>
    </citation>
    <scope>NUCLEOTIDE SEQUENCE [LARGE SCALE GENOMIC DNA]</scope>
    <source>
        <strain evidence="1 2">KS 22</strain>
    </source>
</reference>
<proteinExistence type="predicted"/>
<dbReference type="InterPro" id="IPR024987">
    <property type="entry name" value="DUF3889"/>
</dbReference>
<dbReference type="EMBL" id="CP041969">
    <property type="protein sequence ID" value="QMV44706.1"/>
    <property type="molecule type" value="Genomic_DNA"/>
</dbReference>